<reference evidence="2 3" key="1">
    <citation type="submission" date="2020-08" db="EMBL/GenBank/DDBJ databases">
        <title>Genomic Encyclopedia of Type Strains, Phase IV (KMG-IV): sequencing the most valuable type-strain genomes for metagenomic binning, comparative biology and taxonomic classification.</title>
        <authorList>
            <person name="Goeker M."/>
        </authorList>
    </citation>
    <scope>NUCLEOTIDE SEQUENCE [LARGE SCALE GENOMIC DNA]</scope>
    <source>
        <strain evidence="2 3">DSM 29781</strain>
    </source>
</reference>
<keyword evidence="2" id="KW-0808">Transferase</keyword>
<dbReference type="SUPFAM" id="SSF89796">
    <property type="entry name" value="CoA-transferase family III (CaiB/BaiF)"/>
    <property type="match status" value="1"/>
</dbReference>
<dbReference type="Proteomes" id="UP000532440">
    <property type="component" value="Unassembled WGS sequence"/>
</dbReference>
<accession>A0A7W8M8K2</accession>
<dbReference type="InterPro" id="IPR023606">
    <property type="entry name" value="CoA-Trfase_III_dom_1_sf"/>
</dbReference>
<dbReference type="PANTHER" id="PTHR48228">
    <property type="entry name" value="SUCCINYL-COA--D-CITRAMALATE COA-TRANSFERASE"/>
    <property type="match status" value="1"/>
</dbReference>
<proteinExistence type="predicted"/>
<organism evidence="2 3">
    <name type="scientific">Quisquiliibacterium transsilvanicum</name>
    <dbReference type="NCBI Taxonomy" id="1549638"/>
    <lineage>
        <taxon>Bacteria</taxon>
        <taxon>Pseudomonadati</taxon>
        <taxon>Pseudomonadota</taxon>
        <taxon>Betaproteobacteria</taxon>
        <taxon>Burkholderiales</taxon>
        <taxon>Burkholderiaceae</taxon>
        <taxon>Quisquiliibacterium</taxon>
    </lineage>
</organism>
<dbReference type="AlphaFoldDB" id="A0A7W8M8K2"/>
<keyword evidence="3" id="KW-1185">Reference proteome</keyword>
<dbReference type="InterPro" id="IPR003673">
    <property type="entry name" value="CoA-Trfase_fam_III"/>
</dbReference>
<evidence type="ECO:0000256" key="1">
    <source>
        <dbReference type="SAM" id="MobiDB-lite"/>
    </source>
</evidence>
<dbReference type="PANTHER" id="PTHR48228:SF5">
    <property type="entry name" value="ALPHA-METHYLACYL-COA RACEMASE"/>
    <property type="match status" value="1"/>
</dbReference>
<gene>
    <name evidence="2" type="ORF">HNQ70_001747</name>
</gene>
<name>A0A7W8M8K2_9BURK</name>
<comment type="caution">
    <text evidence="2">The sequence shown here is derived from an EMBL/GenBank/DDBJ whole genome shotgun (WGS) entry which is preliminary data.</text>
</comment>
<evidence type="ECO:0000313" key="2">
    <source>
        <dbReference type="EMBL" id="MBB5271737.1"/>
    </source>
</evidence>
<dbReference type="InterPro" id="IPR044855">
    <property type="entry name" value="CoA-Trfase_III_dom3_sf"/>
</dbReference>
<dbReference type="Gene3D" id="3.30.1540.10">
    <property type="entry name" value="formyl-coa transferase, domain 3"/>
    <property type="match status" value="1"/>
</dbReference>
<sequence length="429" mass="45685">MAAPAGFLSPYRVVDLTDHRGLLAGRMLAQLGADVLQVEPPAGSPARGLAPLDAEAPVGQQSLYWAAYACCKRGVTCDLDSPSGQELLLRLVEKADFLIESEPPGVMAARGLGHERLLAANPALIHVSITPFGPTGPKADWADSELVLWAAGGPLLQAQDGDRAPLRISVPQAYLHAAGDAAGGALVAHFARLRSGRGQHVDISVQQSVAQATLSSILAAAVGHENFTLRPEPKSRTRKTLDLSGSGARTRRSKWPVKDGLVEMHLAMGPAAGRFTNNLFAWIHDEGGCDAALAAWDWVTLPARIEADEITEEDLERVRNLVGAFLAPRSKAELAEIAMRRKLLLAPVATTEDLANSPHHGERGFFRTVEHAAGREMRLPGNFAMGVPQGFVPVTPAPLPGQHDEEVWCGLVGLSAGELAKLRNEGVIR</sequence>
<feature type="compositionally biased region" description="Basic and acidic residues" evidence="1">
    <location>
        <begin position="232"/>
        <end position="241"/>
    </location>
</feature>
<dbReference type="Pfam" id="PF02515">
    <property type="entry name" value="CoA_transf_3"/>
    <property type="match status" value="1"/>
</dbReference>
<protein>
    <submittedName>
        <fullName evidence="2">Crotonobetainyl-CoA:carnitine CoA-transferase CaiB-like acyl-CoA transferase</fullName>
    </submittedName>
</protein>
<dbReference type="RefSeq" id="WP_183966387.1">
    <property type="nucleotide sequence ID" value="NZ_BAABEW010000001.1"/>
</dbReference>
<evidence type="ECO:0000313" key="3">
    <source>
        <dbReference type="Proteomes" id="UP000532440"/>
    </source>
</evidence>
<dbReference type="Gene3D" id="3.40.50.10540">
    <property type="entry name" value="Crotonobetainyl-coa:carnitine coa-transferase, domain 1"/>
    <property type="match status" value="1"/>
</dbReference>
<dbReference type="InterPro" id="IPR050509">
    <property type="entry name" value="CoA-transferase_III"/>
</dbReference>
<dbReference type="GO" id="GO:0016740">
    <property type="term" value="F:transferase activity"/>
    <property type="evidence" value="ECO:0007669"/>
    <property type="project" value="UniProtKB-KW"/>
</dbReference>
<feature type="region of interest" description="Disordered" evidence="1">
    <location>
        <begin position="232"/>
        <end position="251"/>
    </location>
</feature>
<dbReference type="EMBL" id="JACHGB010000003">
    <property type="protein sequence ID" value="MBB5271737.1"/>
    <property type="molecule type" value="Genomic_DNA"/>
</dbReference>